<dbReference type="Gene3D" id="3.40.50.12370">
    <property type="match status" value="1"/>
</dbReference>
<dbReference type="PANTHER" id="PTHR46268">
    <property type="entry name" value="STRESS RESPONSE PROTEIN NHAX"/>
    <property type="match status" value="1"/>
</dbReference>
<proteinExistence type="inferred from homology"/>
<dbReference type="CDD" id="cd00293">
    <property type="entry name" value="USP-like"/>
    <property type="match status" value="2"/>
</dbReference>
<gene>
    <name evidence="3" type="ORF">SAMN04488118_104344</name>
</gene>
<evidence type="ECO:0000313" key="4">
    <source>
        <dbReference type="Proteomes" id="UP000198767"/>
    </source>
</evidence>
<accession>A0A1G5QK20</accession>
<sequence length="276" mass="30320">MAIKNILVAFNGTQSSEAAVSAAVLMHKKYNCHVTGILVHSGQREQLSANSWVPENVRETITAKVKEMEETVHDQFIAFAGNDIAADQVHWISLFGNADATVASYARMYDLTVVGRYDAIHGQEHLELHPEAIALKSGRPVLVVPRGHHPGQIRETAVVAWDGRRAAARAVMDAMQLLETKQKVSVVSVSDGTLRDALEGIDIKTALTRHGIDVARVKKPQSKQKTAQDILQHCEDVSAGLLVMGAYEHSPFRERIFGCNTHYILKNAQLPVLIAH</sequence>
<organism evidence="3 4">
    <name type="scientific">Epibacterium ulvae</name>
    <dbReference type="NCBI Taxonomy" id="1156985"/>
    <lineage>
        <taxon>Bacteria</taxon>
        <taxon>Pseudomonadati</taxon>
        <taxon>Pseudomonadota</taxon>
        <taxon>Alphaproteobacteria</taxon>
        <taxon>Rhodobacterales</taxon>
        <taxon>Roseobacteraceae</taxon>
        <taxon>Epibacterium</taxon>
    </lineage>
</organism>
<evidence type="ECO:0000259" key="2">
    <source>
        <dbReference type="Pfam" id="PF00582"/>
    </source>
</evidence>
<dbReference type="Proteomes" id="UP000198767">
    <property type="component" value="Unassembled WGS sequence"/>
</dbReference>
<dbReference type="InterPro" id="IPR006015">
    <property type="entry name" value="Universal_stress_UspA"/>
</dbReference>
<dbReference type="Pfam" id="PF00582">
    <property type="entry name" value="Usp"/>
    <property type="match status" value="1"/>
</dbReference>
<dbReference type="PRINTS" id="PR01438">
    <property type="entry name" value="UNVRSLSTRESS"/>
</dbReference>
<keyword evidence="4" id="KW-1185">Reference proteome</keyword>
<name>A0A1G5QK20_9RHOB</name>
<feature type="domain" description="UspA" evidence="2">
    <location>
        <begin position="184"/>
        <end position="275"/>
    </location>
</feature>
<comment type="similarity">
    <text evidence="1">Belongs to the universal stress protein A family.</text>
</comment>
<dbReference type="AlphaFoldDB" id="A0A1G5QK20"/>
<dbReference type="RefSeq" id="WP_090218163.1">
    <property type="nucleotide sequence ID" value="NZ_FMWG01000004.1"/>
</dbReference>
<evidence type="ECO:0000256" key="1">
    <source>
        <dbReference type="ARBA" id="ARBA00008791"/>
    </source>
</evidence>
<evidence type="ECO:0000313" key="3">
    <source>
        <dbReference type="EMBL" id="SCZ62164.1"/>
    </source>
</evidence>
<protein>
    <submittedName>
        <fullName evidence="3">Universal stress protein family protein</fullName>
    </submittedName>
</protein>
<dbReference type="STRING" id="1156985.SAMN04488118_104344"/>
<dbReference type="InterPro" id="IPR006016">
    <property type="entry name" value="UspA"/>
</dbReference>
<dbReference type="EMBL" id="FMWG01000004">
    <property type="protein sequence ID" value="SCZ62164.1"/>
    <property type="molecule type" value="Genomic_DNA"/>
</dbReference>
<dbReference type="OrthoDB" id="9804721at2"/>
<dbReference type="SUPFAM" id="SSF52402">
    <property type="entry name" value="Adenine nucleotide alpha hydrolases-like"/>
    <property type="match status" value="2"/>
</dbReference>
<dbReference type="PANTHER" id="PTHR46268:SF15">
    <property type="entry name" value="UNIVERSAL STRESS PROTEIN HP_0031"/>
    <property type="match status" value="1"/>
</dbReference>
<reference evidence="3 4" key="1">
    <citation type="submission" date="2016-10" db="EMBL/GenBank/DDBJ databases">
        <authorList>
            <person name="de Groot N.N."/>
        </authorList>
    </citation>
    <scope>NUCLEOTIDE SEQUENCE [LARGE SCALE GENOMIC DNA]</scope>
    <source>
        <strain evidence="3 4">U95</strain>
    </source>
</reference>